<accession>A0ABY6LYD4</accession>
<dbReference type="Pfam" id="PF08889">
    <property type="entry name" value="WbqC"/>
    <property type="match status" value="1"/>
</dbReference>
<name>A0ABY6LYD4_9FLAO</name>
<reference evidence="1" key="1">
    <citation type="submission" date="2021-08" db="EMBL/GenBank/DDBJ databases">
        <title>Flavobacterium sp. strain CC-SYL302.</title>
        <authorList>
            <person name="Lin S.-Y."/>
            <person name="Lee T.-H."/>
            <person name="Young C.-C."/>
        </authorList>
    </citation>
    <scope>NUCLEOTIDE SEQUENCE</scope>
    <source>
        <strain evidence="1">CC-SYL302</strain>
    </source>
</reference>
<protein>
    <submittedName>
        <fullName evidence="1">WbqC family protein</fullName>
    </submittedName>
</protein>
<evidence type="ECO:0000313" key="2">
    <source>
        <dbReference type="Proteomes" id="UP001163328"/>
    </source>
</evidence>
<gene>
    <name evidence="1" type="ORF">K5I29_10900</name>
</gene>
<proteinExistence type="predicted"/>
<keyword evidence="2" id="KW-1185">Reference proteome</keyword>
<evidence type="ECO:0000313" key="1">
    <source>
        <dbReference type="EMBL" id="UYW00992.1"/>
    </source>
</evidence>
<sequence length="112" mass="13331">MKKKIAILQSNYIPWKGVFDMINMVDIFVFLDDVDYTKRDWRNRNKIESPNDDLWLTVPVANSTRGTKINEIKIVDDNWQEKHFQSIKMAYSKSSTCCYYFSMVCVRNYNQA</sequence>
<organism evidence="1 2">
    <name type="scientific">Flavobacterium agricola</name>
    <dbReference type="NCBI Taxonomy" id="2870839"/>
    <lineage>
        <taxon>Bacteria</taxon>
        <taxon>Pseudomonadati</taxon>
        <taxon>Bacteroidota</taxon>
        <taxon>Flavobacteriia</taxon>
        <taxon>Flavobacteriales</taxon>
        <taxon>Flavobacteriaceae</taxon>
        <taxon>Flavobacterium</taxon>
    </lineage>
</organism>
<dbReference type="Proteomes" id="UP001163328">
    <property type="component" value="Chromosome"/>
</dbReference>
<dbReference type="EMBL" id="CP081495">
    <property type="protein sequence ID" value="UYW00992.1"/>
    <property type="molecule type" value="Genomic_DNA"/>
</dbReference>
<dbReference type="InterPro" id="IPR014985">
    <property type="entry name" value="WbqC"/>
</dbReference>
<dbReference type="RefSeq" id="WP_264433301.1">
    <property type="nucleotide sequence ID" value="NZ_CP081495.1"/>
</dbReference>